<name>A0A0K2VTN3_MESPL</name>
<protein>
    <submittedName>
        <fullName evidence="1">Uncharacterized protein</fullName>
    </submittedName>
</protein>
<evidence type="ECO:0000313" key="2">
    <source>
        <dbReference type="Proteomes" id="UP000182888"/>
    </source>
</evidence>
<accession>A0A0K2VTN3</accession>
<proteinExistence type="predicted"/>
<evidence type="ECO:0000313" key="1">
    <source>
        <dbReference type="EMBL" id="CDX53696.1"/>
    </source>
</evidence>
<sequence>MKNRMRIRQSEGSHCILQGLKHRLAPLTGGGFSDVDRGRRADARILLLQPANRLAILPGVILPWRPIGATKRLATCAQPDRERCPSLL</sequence>
<dbReference type="Proteomes" id="UP000182888">
    <property type="component" value="Unassembled WGS sequence"/>
</dbReference>
<gene>
    <name evidence="1" type="ORF">MPL1032_180117</name>
</gene>
<organism evidence="1 2">
    <name type="scientific">Mesorhizobium plurifarium</name>
    <dbReference type="NCBI Taxonomy" id="69974"/>
    <lineage>
        <taxon>Bacteria</taxon>
        <taxon>Pseudomonadati</taxon>
        <taxon>Pseudomonadota</taxon>
        <taxon>Alphaproteobacteria</taxon>
        <taxon>Hyphomicrobiales</taxon>
        <taxon>Phyllobacteriaceae</taxon>
        <taxon>Mesorhizobium</taxon>
    </lineage>
</organism>
<reference evidence="2" key="1">
    <citation type="submission" date="2014-08" db="EMBL/GenBank/DDBJ databases">
        <authorList>
            <person name="Edwards T."/>
        </authorList>
    </citation>
    <scope>NUCLEOTIDE SEQUENCE [LARGE SCALE GENOMIC DNA]</scope>
</reference>
<dbReference type="AlphaFoldDB" id="A0A0K2VTN3"/>
<dbReference type="EMBL" id="CCND01000010">
    <property type="protein sequence ID" value="CDX53696.1"/>
    <property type="molecule type" value="Genomic_DNA"/>
</dbReference>